<sequence>MARNLTVMRPATVGRCTAVSKGDLYEDEDELRTPRIGVDEDAKAEATKTGLTKSAWAKTRELMRSRPRSAMLHPMTRTLSVHPLEAPVPTPATPVVEGCGALVEIDLDTGVVRSLCEYGARRVSLRLALGQFGALVTTASVVAAEVSTIAPG</sequence>
<protein>
    <submittedName>
        <fullName evidence="1">Uncharacterized protein</fullName>
    </submittedName>
</protein>
<gene>
    <name evidence="1" type="ORF">LAESUDRAFT_759934</name>
</gene>
<evidence type="ECO:0000313" key="2">
    <source>
        <dbReference type="Proteomes" id="UP000076871"/>
    </source>
</evidence>
<dbReference type="Proteomes" id="UP000076871">
    <property type="component" value="Unassembled WGS sequence"/>
</dbReference>
<dbReference type="GeneID" id="63829687"/>
<dbReference type="InParanoid" id="A0A165DV65"/>
<keyword evidence="2" id="KW-1185">Reference proteome</keyword>
<dbReference type="RefSeq" id="XP_040763430.1">
    <property type="nucleotide sequence ID" value="XM_040912659.1"/>
</dbReference>
<organism evidence="1 2">
    <name type="scientific">Laetiporus sulphureus 93-53</name>
    <dbReference type="NCBI Taxonomy" id="1314785"/>
    <lineage>
        <taxon>Eukaryota</taxon>
        <taxon>Fungi</taxon>
        <taxon>Dikarya</taxon>
        <taxon>Basidiomycota</taxon>
        <taxon>Agaricomycotina</taxon>
        <taxon>Agaricomycetes</taxon>
        <taxon>Polyporales</taxon>
        <taxon>Laetiporus</taxon>
    </lineage>
</organism>
<name>A0A165DV65_9APHY</name>
<dbReference type="EMBL" id="KV427628">
    <property type="protein sequence ID" value="KZT05690.1"/>
    <property type="molecule type" value="Genomic_DNA"/>
</dbReference>
<evidence type="ECO:0000313" key="1">
    <source>
        <dbReference type="EMBL" id="KZT05690.1"/>
    </source>
</evidence>
<proteinExistence type="predicted"/>
<reference evidence="1 2" key="1">
    <citation type="journal article" date="2016" name="Mol. Biol. Evol.">
        <title>Comparative Genomics of Early-Diverging Mushroom-Forming Fungi Provides Insights into the Origins of Lignocellulose Decay Capabilities.</title>
        <authorList>
            <person name="Nagy L.G."/>
            <person name="Riley R."/>
            <person name="Tritt A."/>
            <person name="Adam C."/>
            <person name="Daum C."/>
            <person name="Floudas D."/>
            <person name="Sun H."/>
            <person name="Yadav J.S."/>
            <person name="Pangilinan J."/>
            <person name="Larsson K.H."/>
            <person name="Matsuura K."/>
            <person name="Barry K."/>
            <person name="Labutti K."/>
            <person name="Kuo R."/>
            <person name="Ohm R.A."/>
            <person name="Bhattacharya S.S."/>
            <person name="Shirouzu T."/>
            <person name="Yoshinaga Y."/>
            <person name="Martin F.M."/>
            <person name="Grigoriev I.V."/>
            <person name="Hibbett D.S."/>
        </authorList>
    </citation>
    <scope>NUCLEOTIDE SEQUENCE [LARGE SCALE GENOMIC DNA]</scope>
    <source>
        <strain evidence="1 2">93-53</strain>
    </source>
</reference>
<dbReference type="AlphaFoldDB" id="A0A165DV65"/>
<accession>A0A165DV65</accession>